<sequence>MTAMRGRKSGWLMLSVKPTDWVLLGFMVLAVGGLWTTSAKLLVTSGWRDNGRVLGCIYFTGTGVIERQYPKTLETDQPACPVIELG</sequence>
<accession>A0A6J4I155</accession>
<reference evidence="1" key="1">
    <citation type="submission" date="2020-02" db="EMBL/GenBank/DDBJ databases">
        <authorList>
            <person name="Meier V. D."/>
        </authorList>
    </citation>
    <scope>NUCLEOTIDE SEQUENCE</scope>
    <source>
        <strain evidence="1">AVDCRST_MAG04</strain>
    </source>
</reference>
<organism evidence="1">
    <name type="scientific">uncultured Acetobacteraceae bacterium</name>
    <dbReference type="NCBI Taxonomy" id="169975"/>
    <lineage>
        <taxon>Bacteria</taxon>
        <taxon>Pseudomonadati</taxon>
        <taxon>Pseudomonadota</taxon>
        <taxon>Alphaproteobacteria</taxon>
        <taxon>Acetobacterales</taxon>
        <taxon>Acetobacteraceae</taxon>
        <taxon>environmental samples</taxon>
    </lineage>
</organism>
<dbReference type="AlphaFoldDB" id="A0A6J4I155"/>
<gene>
    <name evidence="1" type="ORF">AVDCRST_MAG04-1444</name>
</gene>
<protein>
    <submittedName>
        <fullName evidence="1">Uncharacterized protein</fullName>
    </submittedName>
</protein>
<name>A0A6J4I155_9PROT</name>
<dbReference type="EMBL" id="CADCTL010000102">
    <property type="protein sequence ID" value="CAA9237471.1"/>
    <property type="molecule type" value="Genomic_DNA"/>
</dbReference>
<proteinExistence type="predicted"/>
<evidence type="ECO:0000313" key="1">
    <source>
        <dbReference type="EMBL" id="CAA9237471.1"/>
    </source>
</evidence>